<dbReference type="Proteomes" id="UP000648187">
    <property type="component" value="Unassembled WGS sequence"/>
</dbReference>
<name>A0A835GCP4_SPOEX</name>
<sequence>MSRAAITAAERTMKETAPMVRLSRLATHLCELQSSQKNFRNRNAAASRRRFSIQEYEGAYMLKTKHSSTSYLEDRINYARAASEKGTTSEGCLMLRRHVYCPSSCHVCCTSACHVLSRIVTRLAEEPVCHSPSGTENQEYIRKIREEKEG</sequence>
<keyword evidence="2" id="KW-1185">Reference proteome</keyword>
<organism evidence="1 2">
    <name type="scientific">Spodoptera exigua</name>
    <name type="common">Beet armyworm</name>
    <name type="synonym">Noctua fulgens</name>
    <dbReference type="NCBI Taxonomy" id="7107"/>
    <lineage>
        <taxon>Eukaryota</taxon>
        <taxon>Metazoa</taxon>
        <taxon>Ecdysozoa</taxon>
        <taxon>Arthropoda</taxon>
        <taxon>Hexapoda</taxon>
        <taxon>Insecta</taxon>
        <taxon>Pterygota</taxon>
        <taxon>Neoptera</taxon>
        <taxon>Endopterygota</taxon>
        <taxon>Lepidoptera</taxon>
        <taxon>Glossata</taxon>
        <taxon>Ditrysia</taxon>
        <taxon>Noctuoidea</taxon>
        <taxon>Noctuidae</taxon>
        <taxon>Amphipyrinae</taxon>
        <taxon>Spodoptera</taxon>
    </lineage>
</organism>
<reference evidence="1" key="1">
    <citation type="submission" date="2020-08" db="EMBL/GenBank/DDBJ databases">
        <title>Spodoptera exigua strain:BAW_Kor-Di-RS1 Genome sequencing and assembly.</title>
        <authorList>
            <person name="Kim J."/>
            <person name="Nam H.Y."/>
            <person name="Kwon M."/>
            <person name="Choi J.H."/>
            <person name="Cho S.R."/>
            <person name="Kim G.-H."/>
        </authorList>
    </citation>
    <scope>NUCLEOTIDE SEQUENCE</scope>
    <source>
        <strain evidence="1">BAW_Kor-Di-RS1</strain>
        <tissue evidence="1">Whole-body</tissue>
    </source>
</reference>
<protein>
    <submittedName>
        <fullName evidence="1">Uncharacterized protein</fullName>
    </submittedName>
</protein>
<gene>
    <name evidence="1" type="ORF">HW555_007602</name>
</gene>
<evidence type="ECO:0000313" key="1">
    <source>
        <dbReference type="EMBL" id="KAF9414528.1"/>
    </source>
</evidence>
<comment type="caution">
    <text evidence="1">The sequence shown here is derived from an EMBL/GenBank/DDBJ whole genome shotgun (WGS) entry which is preliminary data.</text>
</comment>
<evidence type="ECO:0000313" key="2">
    <source>
        <dbReference type="Proteomes" id="UP000648187"/>
    </source>
</evidence>
<accession>A0A835GCP4</accession>
<dbReference type="EMBL" id="JACKWZ010000131">
    <property type="protein sequence ID" value="KAF9414528.1"/>
    <property type="molecule type" value="Genomic_DNA"/>
</dbReference>
<dbReference type="AlphaFoldDB" id="A0A835GCP4"/>
<proteinExistence type="predicted"/>